<feature type="compositionally biased region" description="Basic and acidic residues" evidence="1">
    <location>
        <begin position="87"/>
        <end position="96"/>
    </location>
</feature>
<feature type="region of interest" description="Disordered" evidence="1">
    <location>
        <begin position="87"/>
        <end position="107"/>
    </location>
</feature>
<feature type="transmembrane region" description="Helical" evidence="2">
    <location>
        <begin position="123"/>
        <end position="142"/>
    </location>
</feature>
<evidence type="ECO:0000313" key="3">
    <source>
        <dbReference type="EMBL" id="KAA3520652.1"/>
    </source>
</evidence>
<gene>
    <name evidence="5" type="ORF">BBI04_024020</name>
    <name evidence="3" type="ORF">DXT89_25450</name>
    <name evidence="4" type="ORF">IEI95_001690</name>
</gene>
<keyword evidence="2" id="KW-0812">Transmembrane</keyword>
<proteinExistence type="predicted"/>
<reference evidence="3 7" key="1">
    <citation type="submission" date="2018-08" db="EMBL/GenBank/DDBJ databases">
        <title>Genome sequencing of Agrobacterium vitis strain ICMP 10754.</title>
        <authorList>
            <person name="Visnovsky S.B."/>
            <person name="Pitman A.R."/>
        </authorList>
    </citation>
    <scope>NUCLEOTIDE SEQUENCE [LARGE SCALE GENOMIC DNA]</scope>
    <source>
        <strain evidence="3 7">ICMP 10754</strain>
    </source>
</reference>
<dbReference type="RefSeq" id="WP_060716636.1">
    <property type="nucleotide sequence ID" value="NZ_CP118262.1"/>
</dbReference>
<accession>A0A109CXU6</accession>
<evidence type="ECO:0000313" key="6">
    <source>
        <dbReference type="Proteomes" id="UP000175993"/>
    </source>
</evidence>
<evidence type="ECO:0000313" key="7">
    <source>
        <dbReference type="Proteomes" id="UP000436911"/>
    </source>
</evidence>
<evidence type="ECO:0008006" key="8">
    <source>
        <dbReference type="Google" id="ProtNLM"/>
    </source>
</evidence>
<evidence type="ECO:0000256" key="2">
    <source>
        <dbReference type="SAM" id="Phobius"/>
    </source>
</evidence>
<sequence>MRVLKDNGLTIVLLVLTIATITGMLLTGWQVNNENIIQHGGTALSLATYAASGHFLSAIFENWESEFLQMSAYVMLTAMLFQRGSAESKDPDKSASQDEDPASHARQPGASWAVRASGWLRTLYSYSLGIALALLFAASFILHLRYSAIAENAEAAMHGHPAQSIMQHLASTQFWFESFQNWQSEFLSTAVIVVLSIFLRFRGSPESKPVAAPHSETGS</sequence>
<dbReference type="OrthoDB" id="187863at2"/>
<dbReference type="Proteomes" id="UP000175993">
    <property type="component" value="Unassembled WGS sequence"/>
</dbReference>
<comment type="caution">
    <text evidence="3">The sequence shown here is derived from an EMBL/GenBank/DDBJ whole genome shotgun (WGS) entry which is preliminary data.</text>
</comment>
<dbReference type="Pfam" id="PF20554">
    <property type="entry name" value="DUF6766"/>
    <property type="match status" value="1"/>
</dbReference>
<dbReference type="EMBL" id="MBEV02000020">
    <property type="protein sequence ID" value="MUP07851.1"/>
    <property type="molecule type" value="Genomic_DNA"/>
</dbReference>
<evidence type="ECO:0000313" key="5">
    <source>
        <dbReference type="EMBL" id="MUP07851.1"/>
    </source>
</evidence>
<dbReference type="GeneID" id="60684243"/>
<reference evidence="4" key="3">
    <citation type="submission" date="2020-11" db="EMBL/GenBank/DDBJ databases">
        <title>Agrobacterium vitis strain K377 genome.</title>
        <authorList>
            <person name="Xi H."/>
        </authorList>
    </citation>
    <scope>NUCLEOTIDE SEQUENCE</scope>
    <source>
        <strain evidence="4">K377</strain>
    </source>
</reference>
<keyword evidence="2" id="KW-0472">Membrane</keyword>
<dbReference type="Proteomes" id="UP000655037">
    <property type="component" value="Unassembled WGS sequence"/>
</dbReference>
<dbReference type="InterPro" id="IPR046657">
    <property type="entry name" value="DUF6766"/>
</dbReference>
<name>A0A109CXU6_AGRVI</name>
<organism evidence="3 7">
    <name type="scientific">Agrobacterium vitis</name>
    <name type="common">Rhizobium vitis</name>
    <dbReference type="NCBI Taxonomy" id="373"/>
    <lineage>
        <taxon>Bacteria</taxon>
        <taxon>Pseudomonadati</taxon>
        <taxon>Pseudomonadota</taxon>
        <taxon>Alphaproteobacteria</taxon>
        <taxon>Hyphomicrobiales</taxon>
        <taxon>Rhizobiaceae</taxon>
        <taxon>Rhizobium/Agrobacterium group</taxon>
        <taxon>Agrobacterium</taxon>
    </lineage>
</organism>
<dbReference type="EMBL" id="JACXXJ020000003">
    <property type="protein sequence ID" value="MBF2712969.1"/>
    <property type="molecule type" value="Genomic_DNA"/>
</dbReference>
<evidence type="ECO:0000256" key="1">
    <source>
        <dbReference type="SAM" id="MobiDB-lite"/>
    </source>
</evidence>
<dbReference type="AlphaFoldDB" id="A0A109CXU6"/>
<dbReference type="Proteomes" id="UP000436911">
    <property type="component" value="Unassembled WGS sequence"/>
</dbReference>
<dbReference type="EMBL" id="QUSG01000028">
    <property type="protein sequence ID" value="KAA3520652.1"/>
    <property type="molecule type" value="Genomic_DNA"/>
</dbReference>
<keyword evidence="2" id="KW-1133">Transmembrane helix</keyword>
<feature type="transmembrane region" description="Helical" evidence="2">
    <location>
        <begin position="7"/>
        <end position="29"/>
    </location>
</feature>
<evidence type="ECO:0000313" key="4">
    <source>
        <dbReference type="EMBL" id="MBF2712969.1"/>
    </source>
</evidence>
<reference evidence="5 6" key="2">
    <citation type="submission" date="2019-11" db="EMBL/GenBank/DDBJ databases">
        <title>Whole-genome sequencing of Allorhizobium vitis.</title>
        <authorList>
            <person name="Gan H.M."/>
            <person name="Savka M.A."/>
        </authorList>
    </citation>
    <scope>NUCLEOTIDE SEQUENCE [LARGE SCALE GENOMIC DNA]</scope>
    <source>
        <strain evidence="5 6">AB4</strain>
    </source>
</reference>
<protein>
    <recommendedName>
        <fullName evidence="8">Transmembrane protein</fullName>
    </recommendedName>
</protein>